<dbReference type="PANTHER" id="PTHR32347">
    <property type="entry name" value="EFFLUX SYSTEM COMPONENT YKNX-RELATED"/>
    <property type="match status" value="1"/>
</dbReference>
<comment type="subcellular location">
    <subcellularLocation>
        <location evidence="1">Cell envelope</location>
    </subcellularLocation>
</comment>
<dbReference type="Gene3D" id="1.10.287.470">
    <property type="entry name" value="Helix hairpin bin"/>
    <property type="match status" value="1"/>
</dbReference>
<protein>
    <submittedName>
        <fullName evidence="3">Efflux RND transporter periplasmic adaptor subunit</fullName>
    </submittedName>
</protein>
<evidence type="ECO:0000256" key="1">
    <source>
        <dbReference type="ARBA" id="ARBA00004196"/>
    </source>
</evidence>
<reference evidence="4" key="1">
    <citation type="journal article" date="2019" name="Int. J. Syst. Evol. Microbiol.">
        <title>The Global Catalogue of Microorganisms (GCM) 10K type strain sequencing project: providing services to taxonomists for standard genome sequencing and annotation.</title>
        <authorList>
            <consortium name="The Broad Institute Genomics Platform"/>
            <consortium name="The Broad Institute Genome Sequencing Center for Infectious Disease"/>
            <person name="Wu L."/>
            <person name="Ma J."/>
        </authorList>
    </citation>
    <scope>NUCLEOTIDE SEQUENCE [LARGE SCALE GENOMIC DNA]</scope>
    <source>
        <strain evidence="4">CCUG 54518</strain>
    </source>
</reference>
<evidence type="ECO:0000256" key="2">
    <source>
        <dbReference type="ARBA" id="ARBA00023054"/>
    </source>
</evidence>
<dbReference type="PANTHER" id="PTHR32347:SF23">
    <property type="entry name" value="BLL5650 PROTEIN"/>
    <property type="match status" value="1"/>
</dbReference>
<proteinExistence type="predicted"/>
<comment type="caution">
    <text evidence="3">The sequence shown here is derived from an EMBL/GenBank/DDBJ whole genome shotgun (WGS) entry which is preliminary data.</text>
</comment>
<accession>A0ABW2R4X1</accession>
<keyword evidence="4" id="KW-1185">Reference proteome</keyword>
<sequence length="465" mass="51640">MSAAPHPAIRTVQSLAVLLDLTRRARSAGSVRELAFLAVNDTAQLSPLRQGATWRMDMGVDALSGILQPEANAPYVQWLDRLARHLSAEQAADSDIRAFDSHVLPADLAEDWLSWWPANALWVMDPASESSSLDHRPPAWLFAREHPWTEDELRLIREWRSAWSHAWVSLQPARPKGLRSGWQRLRQHLSVRADRPWWRQNRLAWAAALVAVLCLPVRMTVMAPAELVPAQPAVVRAPLDGVIAGFHVQPNANVTEGQPLFDFDEALIQSRIAVARQAMLTAETEYRQVMQQALSDPKSKAQLALLAGKIEEKQAEVDYLLDQATRARVLAPRSGVVIFDDPSEWIGKPVGTGERILRIAAPDDREIEAWVPLADAIPLPSQAGVKLYLNASPLSPVEGQVRYVAHEAVARPDGSHAYRVRAALTGPTDHRVGLKGTARLQGEWTVLAYWMMRRPLASLRKSLGL</sequence>
<organism evidence="3 4">
    <name type="scientific">Hydrogenophaga bisanensis</name>
    <dbReference type="NCBI Taxonomy" id="439611"/>
    <lineage>
        <taxon>Bacteria</taxon>
        <taxon>Pseudomonadati</taxon>
        <taxon>Pseudomonadota</taxon>
        <taxon>Betaproteobacteria</taxon>
        <taxon>Burkholderiales</taxon>
        <taxon>Comamonadaceae</taxon>
        <taxon>Hydrogenophaga</taxon>
    </lineage>
</organism>
<evidence type="ECO:0000313" key="3">
    <source>
        <dbReference type="EMBL" id="MFC7433529.1"/>
    </source>
</evidence>
<dbReference type="Proteomes" id="UP001596495">
    <property type="component" value="Unassembled WGS sequence"/>
</dbReference>
<dbReference type="Gene3D" id="2.40.30.170">
    <property type="match status" value="1"/>
</dbReference>
<dbReference type="EMBL" id="JBHTBX010000002">
    <property type="protein sequence ID" value="MFC7433529.1"/>
    <property type="molecule type" value="Genomic_DNA"/>
</dbReference>
<gene>
    <name evidence="3" type="ORF">ACFQNJ_03285</name>
</gene>
<keyword evidence="2" id="KW-0175">Coiled coil</keyword>
<name>A0ABW2R4X1_9BURK</name>
<dbReference type="RefSeq" id="WP_382253805.1">
    <property type="nucleotide sequence ID" value="NZ_JBHTBX010000002.1"/>
</dbReference>
<dbReference type="SUPFAM" id="SSF111369">
    <property type="entry name" value="HlyD-like secretion proteins"/>
    <property type="match status" value="1"/>
</dbReference>
<dbReference type="Gene3D" id="2.40.50.100">
    <property type="match status" value="1"/>
</dbReference>
<evidence type="ECO:0000313" key="4">
    <source>
        <dbReference type="Proteomes" id="UP001596495"/>
    </source>
</evidence>
<dbReference type="InterPro" id="IPR050465">
    <property type="entry name" value="UPF0194_transport"/>
</dbReference>